<protein>
    <recommendedName>
        <fullName evidence="3">DUF2268 domain-containing protein</fullName>
    </recommendedName>
</protein>
<dbReference type="EMBL" id="UGTI01000001">
    <property type="protein sequence ID" value="SUB78463.1"/>
    <property type="molecule type" value="Genomic_DNA"/>
</dbReference>
<proteinExistence type="predicted"/>
<name>A0A379DKB9_9PORP</name>
<evidence type="ECO:0000313" key="2">
    <source>
        <dbReference type="Proteomes" id="UP000254263"/>
    </source>
</evidence>
<dbReference type="AlphaFoldDB" id="A0A379DKB9"/>
<gene>
    <name evidence="1" type="ORF">NCTC13100_01639</name>
</gene>
<dbReference type="InterPro" id="IPR043754">
    <property type="entry name" value="DUF5700"/>
</dbReference>
<evidence type="ECO:0000313" key="1">
    <source>
        <dbReference type="EMBL" id="SUB78463.1"/>
    </source>
</evidence>
<evidence type="ECO:0008006" key="3">
    <source>
        <dbReference type="Google" id="ProtNLM"/>
    </source>
</evidence>
<organism evidence="1 2">
    <name type="scientific">Porphyromonas macacae</name>
    <dbReference type="NCBI Taxonomy" id="28115"/>
    <lineage>
        <taxon>Bacteria</taxon>
        <taxon>Pseudomonadati</taxon>
        <taxon>Bacteroidota</taxon>
        <taxon>Bacteroidia</taxon>
        <taxon>Bacteroidales</taxon>
        <taxon>Porphyromonadaceae</taxon>
        <taxon>Porphyromonas</taxon>
    </lineage>
</organism>
<accession>A0A379DKB9</accession>
<sequence>MFMEIAEIISAGQDIPAEKWEQLFATEGYRILDWKPARLESVKKNMLIAFSPARTAERDSILSAKIPLQDAAYFDRIMILNFTDMLKHWNELKNFRRTYDFAGMEAKSIRKLKNFLLDPVDSLIVFPSVAIVCADPEARSKSKGIVIDLNVMYKDPDGIIKLMAHEMFHSYRRHFENSDFIQSSPVITELDNLQNEGIADMIDKGDDLTLLFKQIGYPDEIAVMYKETFENTSAMLAEFDRITVSYLDGKIGEEELSVKIKGYFPFGGHPNGYFITRMLQRHGLRGEVIENFVNPVAFLRTYNKAAEKEGIHVFSPRFMNYMARQESKYLIHSPE</sequence>
<dbReference type="Pfam" id="PF18958">
    <property type="entry name" value="DUF5700"/>
    <property type="match status" value="1"/>
</dbReference>
<dbReference type="Proteomes" id="UP000254263">
    <property type="component" value="Unassembled WGS sequence"/>
</dbReference>
<reference evidence="1 2" key="1">
    <citation type="submission" date="2018-06" db="EMBL/GenBank/DDBJ databases">
        <authorList>
            <consortium name="Pathogen Informatics"/>
            <person name="Doyle S."/>
        </authorList>
    </citation>
    <scope>NUCLEOTIDE SEQUENCE [LARGE SCALE GENOMIC DNA]</scope>
    <source>
        <strain evidence="1 2">NCTC13100</strain>
    </source>
</reference>